<sequence>MVVLEDHYKYGYYGNGNQITAAMKHGIWQSTNFGDELAINLWKECTKCPEKFDRQKLLPLPVTTVVAVTNLKASRIDVATHLYVNPDIPDTTLLIHRYTGPTTPISEHTGIQTTIDDLTKRTRSELLDKTFNLKASIQHVFFKDYWCQVTCPVCKDPIFEKGTNWFCSAHGTVTTPNFIYKLNVTVTDETGVLSASITDSVARKIISKGPDKLFAENTHLGRRNLPTSIKTNTSPVKQMTIQLLRTSAAGTIRFLLVDIADLQPVTQSTIPQTPTPMAETRLPDQYRKDSIGSTTSQTSDVSKQLSYTPLEKQPQKRLRSHKDNP</sequence>
<dbReference type="Proteomes" id="UP001157418">
    <property type="component" value="Unassembled WGS sequence"/>
</dbReference>
<dbReference type="PANTHER" id="PTHR48463">
    <property type="entry name" value="DUF223 DOMAIN-CONTAINING PROTEIN"/>
    <property type="match status" value="1"/>
</dbReference>
<keyword evidence="3" id="KW-1185">Reference proteome</keyword>
<dbReference type="EMBL" id="CAKMRJ010002223">
    <property type="protein sequence ID" value="CAH1428424.1"/>
    <property type="molecule type" value="Genomic_DNA"/>
</dbReference>
<feature type="compositionally biased region" description="Polar residues" evidence="1">
    <location>
        <begin position="291"/>
        <end position="307"/>
    </location>
</feature>
<comment type="caution">
    <text evidence="2">The sequence shown here is derived from an EMBL/GenBank/DDBJ whole genome shotgun (WGS) entry which is preliminary data.</text>
</comment>
<dbReference type="AlphaFoldDB" id="A0AAU9MKH0"/>
<evidence type="ECO:0000313" key="2">
    <source>
        <dbReference type="EMBL" id="CAH1428424.1"/>
    </source>
</evidence>
<dbReference type="PANTHER" id="PTHR48463:SF1">
    <property type="entry name" value="DUF223 DOMAIN-CONTAINING PROTEIN"/>
    <property type="match status" value="1"/>
</dbReference>
<feature type="compositionally biased region" description="Basic and acidic residues" evidence="1">
    <location>
        <begin position="281"/>
        <end position="290"/>
    </location>
</feature>
<evidence type="ECO:0008006" key="4">
    <source>
        <dbReference type="Google" id="ProtNLM"/>
    </source>
</evidence>
<dbReference type="InterPro" id="IPR012340">
    <property type="entry name" value="NA-bd_OB-fold"/>
</dbReference>
<protein>
    <recommendedName>
        <fullName evidence="4">Replication factor A C-terminal domain-containing protein</fullName>
    </recommendedName>
</protein>
<dbReference type="Gene3D" id="2.40.50.140">
    <property type="entry name" value="Nucleic acid-binding proteins"/>
    <property type="match status" value="1"/>
</dbReference>
<feature type="region of interest" description="Disordered" evidence="1">
    <location>
        <begin position="267"/>
        <end position="325"/>
    </location>
</feature>
<evidence type="ECO:0000313" key="3">
    <source>
        <dbReference type="Proteomes" id="UP001157418"/>
    </source>
</evidence>
<proteinExistence type="predicted"/>
<evidence type="ECO:0000256" key="1">
    <source>
        <dbReference type="SAM" id="MobiDB-lite"/>
    </source>
</evidence>
<reference evidence="2 3" key="1">
    <citation type="submission" date="2022-01" db="EMBL/GenBank/DDBJ databases">
        <authorList>
            <person name="Xiong W."/>
            <person name="Schranz E."/>
        </authorList>
    </citation>
    <scope>NUCLEOTIDE SEQUENCE [LARGE SCALE GENOMIC DNA]</scope>
</reference>
<accession>A0AAU9MKH0</accession>
<name>A0AAU9MKH0_9ASTR</name>
<organism evidence="2 3">
    <name type="scientific">Lactuca virosa</name>
    <dbReference type="NCBI Taxonomy" id="75947"/>
    <lineage>
        <taxon>Eukaryota</taxon>
        <taxon>Viridiplantae</taxon>
        <taxon>Streptophyta</taxon>
        <taxon>Embryophyta</taxon>
        <taxon>Tracheophyta</taxon>
        <taxon>Spermatophyta</taxon>
        <taxon>Magnoliopsida</taxon>
        <taxon>eudicotyledons</taxon>
        <taxon>Gunneridae</taxon>
        <taxon>Pentapetalae</taxon>
        <taxon>asterids</taxon>
        <taxon>campanulids</taxon>
        <taxon>Asterales</taxon>
        <taxon>Asteraceae</taxon>
        <taxon>Cichorioideae</taxon>
        <taxon>Cichorieae</taxon>
        <taxon>Lactucinae</taxon>
        <taxon>Lactuca</taxon>
    </lineage>
</organism>
<gene>
    <name evidence="2" type="ORF">LVIROSA_LOCUS15355</name>
</gene>
<feature type="compositionally biased region" description="Basic residues" evidence="1">
    <location>
        <begin position="315"/>
        <end position="325"/>
    </location>
</feature>
<dbReference type="SUPFAM" id="SSF50249">
    <property type="entry name" value="Nucleic acid-binding proteins"/>
    <property type="match status" value="1"/>
</dbReference>